<keyword evidence="3" id="KW-0560">Oxidoreductase</keyword>
<comment type="subunit">
    <text evidence="2">Homotetramer.</text>
</comment>
<dbReference type="Proteomes" id="UP001320159">
    <property type="component" value="Unassembled WGS sequence"/>
</dbReference>
<feature type="domain" description="Aldehyde dehydrogenase" evidence="4">
    <location>
        <begin position="12"/>
        <end position="475"/>
    </location>
</feature>
<dbReference type="FunFam" id="3.40.309.10:FF:000009">
    <property type="entry name" value="Aldehyde dehydrogenase A"/>
    <property type="match status" value="1"/>
</dbReference>
<dbReference type="EMBL" id="PGCK01000002">
    <property type="protein sequence ID" value="MCD1293987.1"/>
    <property type="molecule type" value="Genomic_DNA"/>
</dbReference>
<dbReference type="PROSITE" id="PS00070">
    <property type="entry name" value="ALDEHYDE_DEHYDR_CYS"/>
    <property type="match status" value="1"/>
</dbReference>
<protein>
    <submittedName>
        <fullName evidence="5">Aldehyde dehydrogenase</fullName>
    </submittedName>
</protein>
<evidence type="ECO:0000313" key="5">
    <source>
        <dbReference type="EMBL" id="MCD1293987.1"/>
    </source>
</evidence>
<dbReference type="FunFam" id="3.40.605.10:FF:000007">
    <property type="entry name" value="NAD/NADP-dependent betaine aldehyde dehydrogenase"/>
    <property type="match status" value="1"/>
</dbReference>
<evidence type="ECO:0000256" key="2">
    <source>
        <dbReference type="ARBA" id="ARBA00011881"/>
    </source>
</evidence>
<evidence type="ECO:0000313" key="6">
    <source>
        <dbReference type="Proteomes" id="UP001320159"/>
    </source>
</evidence>
<dbReference type="GO" id="GO:0016620">
    <property type="term" value="F:oxidoreductase activity, acting on the aldehyde or oxo group of donors, NAD or NADP as acceptor"/>
    <property type="evidence" value="ECO:0007669"/>
    <property type="project" value="InterPro"/>
</dbReference>
<dbReference type="AlphaFoldDB" id="A0AAP2RCZ2"/>
<accession>A0AAP2RCZ2</accession>
<dbReference type="InterPro" id="IPR016162">
    <property type="entry name" value="Ald_DH_N"/>
</dbReference>
<dbReference type="InterPro" id="IPR016163">
    <property type="entry name" value="Ald_DH_C"/>
</dbReference>
<gene>
    <name evidence="5" type="ORF">CUJ83_03125</name>
</gene>
<comment type="similarity">
    <text evidence="1">Belongs to the aldehyde dehydrogenase family.</text>
</comment>
<dbReference type="InterPro" id="IPR016161">
    <property type="entry name" value="Ald_DH/histidinol_DH"/>
</dbReference>
<dbReference type="InterPro" id="IPR016160">
    <property type="entry name" value="Ald_DH_CS_CYS"/>
</dbReference>
<dbReference type="SUPFAM" id="SSF53720">
    <property type="entry name" value="ALDH-like"/>
    <property type="match status" value="1"/>
</dbReference>
<evidence type="ECO:0000256" key="3">
    <source>
        <dbReference type="ARBA" id="ARBA00023002"/>
    </source>
</evidence>
<reference evidence="5 6" key="1">
    <citation type="submission" date="2017-11" db="EMBL/GenBank/DDBJ databases">
        <title>Isolation and Characterization of Family Methanocellaceae Species from Potential Methane Hydrate Area Offshore Southwestern Taiwan.</title>
        <authorList>
            <person name="Zhang W.-L."/>
            <person name="Chen W.-C."/>
            <person name="Lai M.-C."/>
            <person name="Chen S.-C."/>
        </authorList>
    </citation>
    <scope>NUCLEOTIDE SEQUENCE [LARGE SCALE GENOMIC DNA]</scope>
    <source>
        <strain evidence="5 6">CWC-04</strain>
    </source>
</reference>
<evidence type="ECO:0000259" key="4">
    <source>
        <dbReference type="Pfam" id="PF00171"/>
    </source>
</evidence>
<dbReference type="InterPro" id="IPR015590">
    <property type="entry name" value="Aldehyde_DH_dom"/>
</dbReference>
<dbReference type="PANTHER" id="PTHR11699">
    <property type="entry name" value="ALDEHYDE DEHYDROGENASE-RELATED"/>
    <property type="match status" value="1"/>
</dbReference>
<comment type="caution">
    <text evidence="5">The sequence shown here is derived from an EMBL/GenBank/DDBJ whole genome shotgun (WGS) entry which is preliminary data.</text>
</comment>
<dbReference type="Gene3D" id="3.40.605.10">
    <property type="entry name" value="Aldehyde Dehydrogenase, Chain A, domain 1"/>
    <property type="match status" value="1"/>
</dbReference>
<sequence>MIAMRMLIDGEFIESSSKETIGIKNPATGEFIDSVPLGNSDDVGRAVDAAEKAFDDWSAMVPRERGKILFKAAQIVRERARGLAEILTSEQGKPYKEARDEVLGFANVLEYYNGISASLQGGFVPLASDRYCMVLKQPVGVCGAIIPWNVPAILMGWKVGPALVTGNTMVLKPSSTSPLTDLSLASILTEAGLPKGVLNVVTGHGQAVGEPLVTNSKVRKISFTGSTETGMRIKELTSGSLKRITLELGGSDPMIVCDDVDIDTAVEGAVRGRFYNCGQTCTAVKRLFVFESIAEEYIRKLSSRISGLKVGNGMNKDVDIGPLNNYDQREKMISQMKRVRENNEGIVVTGGKIPEGPQYDNGFFYTPTLVRDVIKDSVLLKEEVFGPILPVVVVKDLDEAIELANDTRYGLGASVWTRDIKKATYATARLQSGIVWINQHTKAPADVPFGGIKDSGLGRENGLDSLYEYQEIKTVMVNV</sequence>
<dbReference type="Gene3D" id="3.40.309.10">
    <property type="entry name" value="Aldehyde Dehydrogenase, Chain A, domain 2"/>
    <property type="match status" value="1"/>
</dbReference>
<evidence type="ECO:0000256" key="1">
    <source>
        <dbReference type="ARBA" id="ARBA00009986"/>
    </source>
</evidence>
<proteinExistence type="inferred from homology"/>
<name>A0AAP2RCZ2_9EURY</name>
<organism evidence="5 6">
    <name type="scientific">Methanooceanicella nereidis</name>
    <dbReference type="NCBI Taxonomy" id="2052831"/>
    <lineage>
        <taxon>Archaea</taxon>
        <taxon>Methanobacteriati</taxon>
        <taxon>Methanobacteriota</taxon>
        <taxon>Stenosarchaea group</taxon>
        <taxon>Methanomicrobia</taxon>
        <taxon>Methanocellales</taxon>
        <taxon>Methanocellaceae</taxon>
        <taxon>Methanooceanicella</taxon>
    </lineage>
</organism>
<dbReference type="Pfam" id="PF00171">
    <property type="entry name" value="Aldedh"/>
    <property type="match status" value="1"/>
</dbReference>
<keyword evidence="6" id="KW-1185">Reference proteome</keyword>